<dbReference type="OMA" id="FRCGERE"/>
<dbReference type="GeneID" id="41321311"/>
<name>A0A3G3IFS6_9ARCH</name>
<dbReference type="SUPFAM" id="SSF55154">
    <property type="entry name" value="CYTH-like phosphatases"/>
    <property type="match status" value="1"/>
</dbReference>
<reference evidence="1 2" key="1">
    <citation type="submission" date="2016-10" db="EMBL/GenBank/DDBJ databases">
        <title>Complete genome of the TMA-utilizing, human hosted archaeon Methanomethylophilus alvus Gen. nov, sp. nov., strain Mx-05, derived from a pure culture.</title>
        <authorList>
            <person name="Brugere J.-F."/>
            <person name="Ben Hania W."/>
            <person name="Chaudhary P.P."/>
            <person name="Gaci N."/>
            <person name="Borrel G."/>
            <person name="Cao Van Tuat L."/>
            <person name="Fardeau M.-L."/>
            <person name="Harris H.M.B."/>
            <person name="O'Toole P.W."/>
            <person name="Ollivier B."/>
        </authorList>
    </citation>
    <scope>NUCLEOTIDE SEQUENCE [LARGE SCALE GENOMIC DNA]</scope>
    <source>
        <strain evidence="1 2">Mx-05</strain>
    </source>
</reference>
<evidence type="ECO:0000313" key="1">
    <source>
        <dbReference type="EMBL" id="AYQ54687.1"/>
    </source>
</evidence>
<protein>
    <recommendedName>
        <fullName evidence="3">CYTH domain-containing protein</fullName>
    </recommendedName>
</protein>
<gene>
    <name evidence="1" type="ORF">BKD89_02545</name>
</gene>
<dbReference type="InterPro" id="IPR033469">
    <property type="entry name" value="CYTH-like_dom_sf"/>
</dbReference>
<proteinExistence type="predicted"/>
<dbReference type="EMBL" id="CP017686">
    <property type="protein sequence ID" value="AYQ54687.1"/>
    <property type="molecule type" value="Genomic_DNA"/>
</dbReference>
<organism evidence="1 2">
    <name type="scientific">Methanomethylophilus alvi</name>
    <dbReference type="NCBI Taxonomy" id="1291540"/>
    <lineage>
        <taxon>Archaea</taxon>
        <taxon>Methanobacteriati</taxon>
        <taxon>Thermoplasmatota</taxon>
        <taxon>Thermoplasmata</taxon>
        <taxon>Methanomassiliicoccales</taxon>
        <taxon>Methanomethylophilaceae</taxon>
        <taxon>Methanomethylophilus</taxon>
    </lineage>
</organism>
<evidence type="ECO:0008006" key="3">
    <source>
        <dbReference type="Google" id="ProtNLM"/>
    </source>
</evidence>
<sequence length="226" mass="25926">MTDIRTENEIKLYSDGGIFAFSEDPADAMRMIGAVLSKTGFRCGEREDIRYIDDYYTDVGDTFDSKHVSLRYRDSGMMGAVILKLPGVTNGMGLSRRQVKTEVLNIPGMDRIKALQDHADRYLGHYDIDPIPKVRVDVSRIRCPVRSEAMGYTMDFDRVVFRDPATGKRSVPVYELEFESMDRPIGDDRQMMRLVSTLVDDYLFSEEKVSKYVRGRAWVRSLAHRV</sequence>
<dbReference type="Proteomes" id="UP000273278">
    <property type="component" value="Chromosome"/>
</dbReference>
<accession>A0A3G3IFS6</accession>
<evidence type="ECO:0000313" key="2">
    <source>
        <dbReference type="Proteomes" id="UP000273278"/>
    </source>
</evidence>
<dbReference type="RefSeq" id="WP_015504412.1">
    <property type="nucleotide sequence ID" value="NZ_CAYARW010000035.1"/>
</dbReference>
<dbReference type="Gene3D" id="2.40.320.10">
    <property type="entry name" value="Hypothetical Protein Pfu-838710-001"/>
    <property type="match status" value="1"/>
</dbReference>
<dbReference type="AlphaFoldDB" id="A0A3G3IFS6"/>